<dbReference type="PANTHER" id="PTHR12242:SF1">
    <property type="entry name" value="MYND-TYPE DOMAIN-CONTAINING PROTEIN"/>
    <property type="match status" value="1"/>
</dbReference>
<keyword evidence="3" id="KW-1185">Reference proteome</keyword>
<feature type="transmembrane region" description="Helical" evidence="1">
    <location>
        <begin position="85"/>
        <end position="107"/>
    </location>
</feature>
<evidence type="ECO:0000313" key="3">
    <source>
        <dbReference type="Proteomes" id="UP001150907"/>
    </source>
</evidence>
<feature type="transmembrane region" description="Helical" evidence="1">
    <location>
        <begin position="186"/>
        <end position="205"/>
    </location>
</feature>
<dbReference type="GO" id="GO:0016020">
    <property type="term" value="C:membrane"/>
    <property type="evidence" value="ECO:0007669"/>
    <property type="project" value="TreeGrafter"/>
</dbReference>
<feature type="transmembrane region" description="Helical" evidence="1">
    <location>
        <begin position="149"/>
        <end position="165"/>
    </location>
</feature>
<feature type="transmembrane region" description="Helical" evidence="1">
    <location>
        <begin position="39"/>
        <end position="65"/>
    </location>
</feature>
<proteinExistence type="predicted"/>
<evidence type="ECO:0000313" key="2">
    <source>
        <dbReference type="EMBL" id="KAJ2008014.1"/>
    </source>
</evidence>
<feature type="transmembrane region" description="Helical" evidence="1">
    <location>
        <begin position="6"/>
        <end position="27"/>
    </location>
</feature>
<comment type="caution">
    <text evidence="2">The sequence shown here is derived from an EMBL/GenBank/DDBJ whole genome shotgun (WGS) entry which is preliminary data.</text>
</comment>
<dbReference type="PANTHER" id="PTHR12242">
    <property type="entry name" value="OS02G0130600 PROTEIN-RELATED"/>
    <property type="match status" value="1"/>
</dbReference>
<keyword evidence="1" id="KW-0472">Membrane</keyword>
<dbReference type="EMBL" id="JANBQF010000013">
    <property type="protein sequence ID" value="KAJ2008014.1"/>
    <property type="molecule type" value="Genomic_DNA"/>
</dbReference>
<organism evidence="2 3">
    <name type="scientific">Coemansia thaxteri</name>
    <dbReference type="NCBI Taxonomy" id="2663907"/>
    <lineage>
        <taxon>Eukaryota</taxon>
        <taxon>Fungi</taxon>
        <taxon>Fungi incertae sedis</taxon>
        <taxon>Zoopagomycota</taxon>
        <taxon>Kickxellomycotina</taxon>
        <taxon>Kickxellomycetes</taxon>
        <taxon>Kickxellales</taxon>
        <taxon>Kickxellaceae</taxon>
        <taxon>Coemansia</taxon>
    </lineage>
</organism>
<keyword evidence="1" id="KW-1133">Transmembrane helix</keyword>
<name>A0A9W8BNM3_9FUNG</name>
<evidence type="ECO:0000256" key="1">
    <source>
        <dbReference type="SAM" id="Phobius"/>
    </source>
</evidence>
<gene>
    <name evidence="2" type="ORF">H4R26_000450</name>
</gene>
<dbReference type="OrthoDB" id="419711at2759"/>
<accession>A0A9W8BNM3</accession>
<protein>
    <submittedName>
        <fullName evidence="2">Uncharacterized protein</fullName>
    </submittedName>
</protein>
<keyword evidence="1" id="KW-0812">Transmembrane</keyword>
<feature type="transmembrane region" description="Helical" evidence="1">
    <location>
        <begin position="119"/>
        <end position="143"/>
    </location>
</feature>
<reference evidence="2" key="1">
    <citation type="submission" date="2022-07" db="EMBL/GenBank/DDBJ databases">
        <title>Phylogenomic reconstructions and comparative analyses of Kickxellomycotina fungi.</title>
        <authorList>
            <person name="Reynolds N.K."/>
            <person name="Stajich J.E."/>
            <person name="Barry K."/>
            <person name="Grigoriev I.V."/>
            <person name="Crous P."/>
            <person name="Smith M.E."/>
        </authorList>
    </citation>
    <scope>NUCLEOTIDE SEQUENCE</scope>
    <source>
        <strain evidence="2">IMI 214461</strain>
    </source>
</reference>
<dbReference type="Proteomes" id="UP001150907">
    <property type="component" value="Unassembled WGS sequence"/>
</dbReference>
<sequence length="244" mass="27611">MFSTGAMLGVRATLFVYTLGVWIYTIVYDAQHGKIKGHFVYFTNLAYTGLVGYLGSSTFHTLQLWRRNTSSSFTSMPATLQLLHWLLYDSVMLFATVVTVLFWSLIYKASDYTSAEQKWLTVSAHALNSCVLVDMLAGCMLFSPHWSHSLTLTIIVLLYVALAYINEAVNGWFTYDFLDYKKHKTVVAPVVIGMFVGFILVYYAMYGLQLLLERLLPPRFASRTVSQDEQAHNGSIHMALVNQP</sequence>
<dbReference type="AlphaFoldDB" id="A0A9W8BNM3"/>